<dbReference type="OrthoDB" id="1443246at2"/>
<keyword evidence="1" id="KW-0472">Membrane</keyword>
<keyword evidence="3" id="KW-1185">Reference proteome</keyword>
<name>A0A238XPH4_9FLAO</name>
<dbReference type="EMBL" id="FZNT01000006">
    <property type="protein sequence ID" value="SNR60478.1"/>
    <property type="molecule type" value="Genomic_DNA"/>
</dbReference>
<dbReference type="AlphaFoldDB" id="A0A238XPH4"/>
<dbReference type="Proteomes" id="UP000198384">
    <property type="component" value="Unassembled WGS sequence"/>
</dbReference>
<keyword evidence="1" id="KW-1133">Transmembrane helix</keyword>
<proteinExistence type="predicted"/>
<evidence type="ECO:0000313" key="3">
    <source>
        <dbReference type="Proteomes" id="UP000198384"/>
    </source>
</evidence>
<feature type="transmembrane region" description="Helical" evidence="1">
    <location>
        <begin position="101"/>
        <end position="121"/>
    </location>
</feature>
<gene>
    <name evidence="2" type="ORF">SAMN06265371_106198</name>
</gene>
<evidence type="ECO:0000256" key="1">
    <source>
        <dbReference type="SAM" id="Phobius"/>
    </source>
</evidence>
<evidence type="ECO:0000313" key="2">
    <source>
        <dbReference type="EMBL" id="SNR60478.1"/>
    </source>
</evidence>
<keyword evidence="1" id="KW-0812">Transmembrane</keyword>
<reference evidence="2 3" key="1">
    <citation type="submission" date="2017-06" db="EMBL/GenBank/DDBJ databases">
        <authorList>
            <person name="Kim H.J."/>
            <person name="Triplett B.A."/>
        </authorList>
    </citation>
    <scope>NUCLEOTIDE SEQUENCE [LARGE SCALE GENOMIC DNA]</scope>
    <source>
        <strain evidence="2 3">DSM 29150</strain>
    </source>
</reference>
<accession>A0A238XPH4</accession>
<feature type="transmembrane region" description="Helical" evidence="1">
    <location>
        <begin position="57"/>
        <end position="81"/>
    </location>
</feature>
<protein>
    <submittedName>
        <fullName evidence="2">Uncharacterized protein</fullName>
    </submittedName>
</protein>
<dbReference type="RefSeq" id="WP_089381954.1">
    <property type="nucleotide sequence ID" value="NZ_FZNT01000006.1"/>
</dbReference>
<feature type="transmembrane region" description="Helical" evidence="1">
    <location>
        <begin position="28"/>
        <end position="50"/>
    </location>
</feature>
<sequence length="134" mass="15695">MISFLLIIPWLIFGFFKSKETFIGLNQTKLSLILLIITELIFFLILLFSLPEPNHKLVGLSSFSWTYLMIYTKGIIPTWFIAELMEGTLGDKIDTDYQFTYLIISLIIDYFLLFMISPRLLKIFRMKKPVPNNS</sequence>
<organism evidence="2 3">
    <name type="scientific">Lutibacter agarilyticus</name>
    <dbReference type="NCBI Taxonomy" id="1109740"/>
    <lineage>
        <taxon>Bacteria</taxon>
        <taxon>Pseudomonadati</taxon>
        <taxon>Bacteroidota</taxon>
        <taxon>Flavobacteriia</taxon>
        <taxon>Flavobacteriales</taxon>
        <taxon>Flavobacteriaceae</taxon>
        <taxon>Lutibacter</taxon>
    </lineage>
</organism>